<feature type="domain" description="Glycoprotein hormone subunit beta" evidence="5">
    <location>
        <begin position="7"/>
        <end position="110"/>
    </location>
</feature>
<dbReference type="SUPFAM" id="SSF57501">
    <property type="entry name" value="Cystine-knot cytokines"/>
    <property type="match status" value="1"/>
</dbReference>
<dbReference type="GO" id="GO:0005737">
    <property type="term" value="C:cytoplasm"/>
    <property type="evidence" value="ECO:0000318"/>
    <property type="project" value="GO_Central"/>
</dbReference>
<evidence type="ECO:0000256" key="1">
    <source>
        <dbReference type="ARBA" id="ARBA00004613"/>
    </source>
</evidence>
<dbReference type="CDD" id="cd00069">
    <property type="entry name" value="GHB_like"/>
    <property type="match status" value="1"/>
</dbReference>
<gene>
    <name evidence="6" type="ORF">DAPPUDRAFT_52314</name>
</gene>
<dbReference type="FunCoup" id="E9GLP8">
    <property type="interactions" value="72"/>
</dbReference>
<name>E9GLP8_DAPPU</name>
<keyword evidence="3" id="KW-0964">Secreted</keyword>
<dbReference type="HOGENOM" id="CLU_126319_2_0_1"/>
<dbReference type="OrthoDB" id="10006958at2759"/>
<protein>
    <submittedName>
        <fullName evidence="6">Putative glycoprotein hormone beta subunit-related protein</fullName>
    </submittedName>
</protein>
<dbReference type="AlphaFoldDB" id="E9GLP8"/>
<organism evidence="6 7">
    <name type="scientific">Daphnia pulex</name>
    <name type="common">Water flea</name>
    <dbReference type="NCBI Taxonomy" id="6669"/>
    <lineage>
        <taxon>Eukaryota</taxon>
        <taxon>Metazoa</taxon>
        <taxon>Ecdysozoa</taxon>
        <taxon>Arthropoda</taxon>
        <taxon>Crustacea</taxon>
        <taxon>Branchiopoda</taxon>
        <taxon>Diplostraca</taxon>
        <taxon>Cladocera</taxon>
        <taxon>Anomopoda</taxon>
        <taxon>Daphniidae</taxon>
        <taxon>Daphnia</taxon>
    </lineage>
</organism>
<evidence type="ECO:0000313" key="7">
    <source>
        <dbReference type="Proteomes" id="UP000000305"/>
    </source>
</evidence>
<dbReference type="EMBL" id="GL732551">
    <property type="protein sequence ID" value="EFX79646.1"/>
    <property type="molecule type" value="Genomic_DNA"/>
</dbReference>
<dbReference type="InterPro" id="IPR029034">
    <property type="entry name" value="Cystine-knot_cytokine"/>
</dbReference>
<reference evidence="6 7" key="1">
    <citation type="journal article" date="2011" name="Science">
        <title>The ecoresponsive genome of Daphnia pulex.</title>
        <authorList>
            <person name="Colbourne J.K."/>
            <person name="Pfrender M.E."/>
            <person name="Gilbert D."/>
            <person name="Thomas W.K."/>
            <person name="Tucker A."/>
            <person name="Oakley T.H."/>
            <person name="Tokishita S."/>
            <person name="Aerts A."/>
            <person name="Arnold G.J."/>
            <person name="Basu M.K."/>
            <person name="Bauer D.J."/>
            <person name="Caceres C.E."/>
            <person name="Carmel L."/>
            <person name="Casola C."/>
            <person name="Choi J.H."/>
            <person name="Detter J.C."/>
            <person name="Dong Q."/>
            <person name="Dusheyko S."/>
            <person name="Eads B.D."/>
            <person name="Frohlich T."/>
            <person name="Geiler-Samerotte K.A."/>
            <person name="Gerlach D."/>
            <person name="Hatcher P."/>
            <person name="Jogdeo S."/>
            <person name="Krijgsveld J."/>
            <person name="Kriventseva E.V."/>
            <person name="Kultz D."/>
            <person name="Laforsch C."/>
            <person name="Lindquist E."/>
            <person name="Lopez J."/>
            <person name="Manak J.R."/>
            <person name="Muller J."/>
            <person name="Pangilinan J."/>
            <person name="Patwardhan R.P."/>
            <person name="Pitluck S."/>
            <person name="Pritham E.J."/>
            <person name="Rechtsteiner A."/>
            <person name="Rho M."/>
            <person name="Rogozin I.B."/>
            <person name="Sakarya O."/>
            <person name="Salamov A."/>
            <person name="Schaack S."/>
            <person name="Shapiro H."/>
            <person name="Shiga Y."/>
            <person name="Skalitzky C."/>
            <person name="Smith Z."/>
            <person name="Souvorov A."/>
            <person name="Sung W."/>
            <person name="Tang Z."/>
            <person name="Tsuchiya D."/>
            <person name="Tu H."/>
            <person name="Vos H."/>
            <person name="Wang M."/>
            <person name="Wolf Y.I."/>
            <person name="Yamagata H."/>
            <person name="Yamada T."/>
            <person name="Ye Y."/>
            <person name="Shaw J.R."/>
            <person name="Andrews J."/>
            <person name="Crease T.J."/>
            <person name="Tang H."/>
            <person name="Lucas S.M."/>
            <person name="Robertson H.M."/>
            <person name="Bork P."/>
            <person name="Koonin E.V."/>
            <person name="Zdobnov E.M."/>
            <person name="Grigoriev I.V."/>
            <person name="Lynch M."/>
            <person name="Boore J.L."/>
        </authorList>
    </citation>
    <scope>NUCLEOTIDE SEQUENCE [LARGE SCALE GENOMIC DNA]</scope>
</reference>
<evidence type="ECO:0000256" key="3">
    <source>
        <dbReference type="ARBA" id="ARBA00022525"/>
    </source>
</evidence>
<sequence length="120" mass="13945">MDATPTCFRRPYTFKVYQEDSEGRSCWDVVTVTSCWGRCSSNEIADWRFPFKRSQHPVCQHDSILPRAIILRNCDPEVNPGTELYMALDAVTCRCELCHTDTTNCEGPHYDRRITTHRLN</sequence>
<comment type="similarity">
    <text evidence="2">Belongs to the glycoprotein hormones subunit beta family.</text>
</comment>
<dbReference type="Pfam" id="PF00007">
    <property type="entry name" value="Cys_knot"/>
    <property type="match status" value="1"/>
</dbReference>
<dbReference type="STRING" id="6669.E9GLP8"/>
<dbReference type="eggNOG" id="ENOG502S3PS">
    <property type="taxonomic scope" value="Eukaryota"/>
</dbReference>
<dbReference type="GO" id="GO:0005615">
    <property type="term" value="C:extracellular space"/>
    <property type="evidence" value="ECO:0000318"/>
    <property type="project" value="GO_Central"/>
</dbReference>
<dbReference type="GO" id="GO:0005179">
    <property type="term" value="F:hormone activity"/>
    <property type="evidence" value="ECO:0007669"/>
    <property type="project" value="InterPro"/>
</dbReference>
<dbReference type="FunFam" id="2.10.90.10:FF:000048">
    <property type="entry name" value="Glycoprotein hormone beta 5"/>
    <property type="match status" value="1"/>
</dbReference>
<proteinExistence type="inferred from homology"/>
<evidence type="ECO:0000256" key="4">
    <source>
        <dbReference type="ARBA" id="ARBA00023157"/>
    </source>
</evidence>
<dbReference type="InParanoid" id="E9GLP8"/>
<comment type="subcellular location">
    <subcellularLocation>
        <location evidence="1">Secreted</location>
    </subcellularLocation>
</comment>
<keyword evidence="7" id="KW-1185">Reference proteome</keyword>
<dbReference type="PANTHER" id="PTHR11515:SF13">
    <property type="entry name" value="GLYCOPROTEIN HORMONE BETA 5, ISOFORM A"/>
    <property type="match status" value="1"/>
</dbReference>
<dbReference type="InterPro" id="IPR006208">
    <property type="entry name" value="Glyco_hormone_CN"/>
</dbReference>
<dbReference type="OMA" id="HPVCVHG"/>
<evidence type="ECO:0000313" key="6">
    <source>
        <dbReference type="EMBL" id="EFX79646.1"/>
    </source>
</evidence>
<dbReference type="KEGG" id="dpx:DAPPUDRAFT_52314"/>
<dbReference type="PANTHER" id="PTHR11515">
    <property type="entry name" value="GLYCOPROTEIN HORMONE BETA CHAIN"/>
    <property type="match status" value="1"/>
</dbReference>
<accession>E9GLP8</accession>
<dbReference type="InterPro" id="IPR001545">
    <property type="entry name" value="Gonadotropin_bsu"/>
</dbReference>
<dbReference type="Proteomes" id="UP000000305">
    <property type="component" value="Unassembled WGS sequence"/>
</dbReference>
<dbReference type="Gene3D" id="2.10.90.10">
    <property type="entry name" value="Cystine-knot cytokines"/>
    <property type="match status" value="1"/>
</dbReference>
<evidence type="ECO:0000259" key="5">
    <source>
        <dbReference type="Pfam" id="PF00007"/>
    </source>
</evidence>
<dbReference type="GO" id="GO:0007186">
    <property type="term" value="P:G protein-coupled receptor signaling pathway"/>
    <property type="evidence" value="ECO:0000318"/>
    <property type="project" value="GO_Central"/>
</dbReference>
<keyword evidence="4" id="KW-1015">Disulfide bond</keyword>
<evidence type="ECO:0000256" key="2">
    <source>
        <dbReference type="ARBA" id="ARBA00006552"/>
    </source>
</evidence>